<dbReference type="Gene3D" id="3.30.160.60">
    <property type="entry name" value="Classic Zinc Finger"/>
    <property type="match status" value="1"/>
</dbReference>
<keyword evidence="1" id="KW-0862">Zinc</keyword>
<keyword evidence="1" id="KW-0479">Metal-binding</keyword>
<feature type="domain" description="C2H2-type" evidence="3">
    <location>
        <begin position="180"/>
        <end position="207"/>
    </location>
</feature>
<comment type="caution">
    <text evidence="4">The sequence shown here is derived from an EMBL/GenBank/DDBJ whole genome shotgun (WGS) entry which is preliminary data.</text>
</comment>
<keyword evidence="6" id="KW-1185">Reference proteome</keyword>
<evidence type="ECO:0000259" key="3">
    <source>
        <dbReference type="PROSITE" id="PS50157"/>
    </source>
</evidence>
<feature type="region of interest" description="Disordered" evidence="2">
    <location>
        <begin position="1"/>
        <end position="28"/>
    </location>
</feature>
<dbReference type="Pfam" id="PF00096">
    <property type="entry name" value="zf-C2H2"/>
    <property type="match status" value="1"/>
</dbReference>
<feature type="region of interest" description="Disordered" evidence="2">
    <location>
        <begin position="156"/>
        <end position="175"/>
    </location>
</feature>
<protein>
    <submittedName>
        <fullName evidence="4">Transcription factor-like protein</fullName>
    </submittedName>
</protein>
<accession>A0A3S3NS14</accession>
<evidence type="ECO:0000256" key="1">
    <source>
        <dbReference type="PROSITE-ProRule" id="PRU00042"/>
    </source>
</evidence>
<dbReference type="PROSITE" id="PS50157">
    <property type="entry name" value="ZINC_FINGER_C2H2_2"/>
    <property type="match status" value="1"/>
</dbReference>
<dbReference type="EMBL" id="NCKU01005194">
    <property type="protein sequence ID" value="RWS04899.1"/>
    <property type="molecule type" value="Genomic_DNA"/>
</dbReference>
<dbReference type="Proteomes" id="UP000285301">
    <property type="component" value="Unassembled WGS sequence"/>
</dbReference>
<dbReference type="STRING" id="1965070.A0A3S3NS14"/>
<proteinExistence type="predicted"/>
<reference evidence="4 6" key="1">
    <citation type="journal article" date="2018" name="Gigascience">
        <title>Genomes of trombidid mites reveal novel predicted allergens and laterally-transferred genes associated with secondary metabolism.</title>
        <authorList>
            <person name="Dong X."/>
            <person name="Chaisiri K."/>
            <person name="Xia D."/>
            <person name="Armstrong S.D."/>
            <person name="Fang Y."/>
            <person name="Donnelly M.J."/>
            <person name="Kadowaki T."/>
            <person name="McGarry J.W."/>
            <person name="Darby A.C."/>
            <person name="Makepeace B.L."/>
        </authorList>
    </citation>
    <scope>NUCLEOTIDE SEQUENCE [LARGE SCALE GENOMIC DNA]</scope>
    <source>
        <strain evidence="4">UoL-WK</strain>
    </source>
</reference>
<dbReference type="InterPro" id="IPR013087">
    <property type="entry name" value="Znf_C2H2_type"/>
</dbReference>
<dbReference type="FunFam" id="3.30.160.60:FF:000096">
    <property type="entry name" value="Zinc finger and BTB domain-containing protein 18 isoform 1"/>
    <property type="match status" value="1"/>
</dbReference>
<evidence type="ECO:0000313" key="5">
    <source>
        <dbReference type="EMBL" id="RWS05122.1"/>
    </source>
</evidence>
<dbReference type="PROSITE" id="PS00028">
    <property type="entry name" value="ZINC_FINGER_C2H2_1"/>
    <property type="match status" value="1"/>
</dbReference>
<dbReference type="SUPFAM" id="SSF57667">
    <property type="entry name" value="beta-beta-alpha zinc fingers"/>
    <property type="match status" value="1"/>
</dbReference>
<dbReference type="OrthoDB" id="8113227at2759"/>
<dbReference type="GO" id="GO:0008270">
    <property type="term" value="F:zinc ion binding"/>
    <property type="evidence" value="ECO:0007669"/>
    <property type="project" value="UniProtKB-KW"/>
</dbReference>
<keyword evidence="1" id="KW-0863">Zinc-finger</keyword>
<name>A0A3S3NS14_9ACAR</name>
<evidence type="ECO:0000256" key="2">
    <source>
        <dbReference type="SAM" id="MobiDB-lite"/>
    </source>
</evidence>
<dbReference type="EMBL" id="NCKU01005014">
    <property type="protein sequence ID" value="RWS05122.1"/>
    <property type="molecule type" value="Genomic_DNA"/>
</dbReference>
<evidence type="ECO:0000313" key="4">
    <source>
        <dbReference type="EMBL" id="RWS04899.1"/>
    </source>
</evidence>
<organism evidence="4 6">
    <name type="scientific">Dinothrombium tinctorium</name>
    <dbReference type="NCBI Taxonomy" id="1965070"/>
    <lineage>
        <taxon>Eukaryota</taxon>
        <taxon>Metazoa</taxon>
        <taxon>Ecdysozoa</taxon>
        <taxon>Arthropoda</taxon>
        <taxon>Chelicerata</taxon>
        <taxon>Arachnida</taxon>
        <taxon>Acari</taxon>
        <taxon>Acariformes</taxon>
        <taxon>Trombidiformes</taxon>
        <taxon>Prostigmata</taxon>
        <taxon>Anystina</taxon>
        <taxon>Parasitengona</taxon>
        <taxon>Trombidioidea</taxon>
        <taxon>Trombidiidae</taxon>
        <taxon>Dinothrombium</taxon>
    </lineage>
</organism>
<reference evidence="4" key="2">
    <citation type="submission" date="2018-11" db="EMBL/GenBank/DDBJ databases">
        <title>Trombidioid mite genomics.</title>
        <authorList>
            <person name="Dong X."/>
        </authorList>
    </citation>
    <scope>NUCLEOTIDE SEQUENCE</scope>
    <source>
        <strain evidence="4">UoL-WK</strain>
    </source>
</reference>
<evidence type="ECO:0000313" key="6">
    <source>
        <dbReference type="Proteomes" id="UP000285301"/>
    </source>
</evidence>
<gene>
    <name evidence="4" type="ORF">B4U79_02140</name>
    <name evidence="5" type="ORF">B4U79_09630</name>
</gene>
<dbReference type="AlphaFoldDB" id="A0A3S3NS14"/>
<dbReference type="InterPro" id="IPR036236">
    <property type="entry name" value="Znf_C2H2_sf"/>
</dbReference>
<sequence length="209" mass="22887">MNPSPCSSSSQHHTNFYNPQPSNDHFANSQQTLFPAASMSVNLSMNMTMGFTASEPQQLQWSAPGVNYQNNYPSQGPAPVYHTHAPTSYASQSPSSYTFTAEFRPSSDSIVLPPIEKEFPGVCAIKSQSPCFNSEHRKSPTDSNVKYSNCSKNKLNTGKLSSSEASPTSDLKSPLSSLANLCRICGKTYARPSTLKTHLRTHSGERPYR</sequence>